<gene>
    <name evidence="3" type="ORF">H9815_04390</name>
</gene>
<feature type="region of interest" description="Disordered" evidence="1">
    <location>
        <begin position="177"/>
        <end position="204"/>
    </location>
</feature>
<keyword evidence="2" id="KW-0812">Transmembrane</keyword>
<feature type="compositionally biased region" description="Basic and acidic residues" evidence="1">
    <location>
        <begin position="195"/>
        <end position="204"/>
    </location>
</feature>
<dbReference type="AlphaFoldDB" id="A0A9D2ECV0"/>
<evidence type="ECO:0008006" key="5">
    <source>
        <dbReference type="Google" id="ProtNLM"/>
    </source>
</evidence>
<reference evidence="3" key="2">
    <citation type="submission" date="2021-04" db="EMBL/GenBank/DDBJ databases">
        <authorList>
            <person name="Gilroy R."/>
        </authorList>
    </citation>
    <scope>NUCLEOTIDE SEQUENCE</scope>
    <source>
        <strain evidence="3">ChiGjej4B4-7305</strain>
    </source>
</reference>
<organism evidence="3 4">
    <name type="scientific">Candidatus Ruania gallistercoris</name>
    <dbReference type="NCBI Taxonomy" id="2838746"/>
    <lineage>
        <taxon>Bacteria</taxon>
        <taxon>Bacillati</taxon>
        <taxon>Actinomycetota</taxon>
        <taxon>Actinomycetes</taxon>
        <taxon>Micrococcales</taxon>
        <taxon>Ruaniaceae</taxon>
        <taxon>Ruania</taxon>
    </lineage>
</organism>
<dbReference type="Proteomes" id="UP000824037">
    <property type="component" value="Unassembled WGS sequence"/>
</dbReference>
<accession>A0A9D2ECV0</accession>
<feature type="transmembrane region" description="Helical" evidence="2">
    <location>
        <begin position="6"/>
        <end position="25"/>
    </location>
</feature>
<evidence type="ECO:0000256" key="1">
    <source>
        <dbReference type="SAM" id="MobiDB-lite"/>
    </source>
</evidence>
<feature type="compositionally biased region" description="Low complexity" evidence="1">
    <location>
        <begin position="185"/>
        <end position="194"/>
    </location>
</feature>
<comment type="caution">
    <text evidence="3">The sequence shown here is derived from an EMBL/GenBank/DDBJ whole genome shotgun (WGS) entry which is preliminary data.</text>
</comment>
<keyword evidence="2" id="KW-0472">Membrane</keyword>
<proteinExistence type="predicted"/>
<name>A0A9D2ECV0_9MICO</name>
<sequence length="204" mass="22386">MNGAEIALIVIAVIAVILVALTSVARRLDRLHRRERASRATLDAQLTHRAEAAMALTECDLLDPAARLIVADAAWRAVATAPRLAGEEGPRAAEERGLAESELTRVLRAALGDDQDQRLWAEEEESAALLDRLGTAGYRAQLARRFHNDAVVQIRRIRRSPLVRIFHLAGRAPLPQTFEMDDELPVPASSSPAAPDHRPPPELR</sequence>
<dbReference type="EMBL" id="DXBY01000070">
    <property type="protein sequence ID" value="HIZ34995.1"/>
    <property type="molecule type" value="Genomic_DNA"/>
</dbReference>
<reference evidence="3" key="1">
    <citation type="journal article" date="2021" name="PeerJ">
        <title>Extensive microbial diversity within the chicken gut microbiome revealed by metagenomics and culture.</title>
        <authorList>
            <person name="Gilroy R."/>
            <person name="Ravi A."/>
            <person name="Getino M."/>
            <person name="Pursley I."/>
            <person name="Horton D.L."/>
            <person name="Alikhan N.F."/>
            <person name="Baker D."/>
            <person name="Gharbi K."/>
            <person name="Hall N."/>
            <person name="Watson M."/>
            <person name="Adriaenssens E.M."/>
            <person name="Foster-Nyarko E."/>
            <person name="Jarju S."/>
            <person name="Secka A."/>
            <person name="Antonio M."/>
            <person name="Oren A."/>
            <person name="Chaudhuri R.R."/>
            <person name="La Ragione R."/>
            <person name="Hildebrand F."/>
            <person name="Pallen M.J."/>
        </authorList>
    </citation>
    <scope>NUCLEOTIDE SEQUENCE</scope>
    <source>
        <strain evidence="3">ChiGjej4B4-7305</strain>
    </source>
</reference>
<evidence type="ECO:0000313" key="4">
    <source>
        <dbReference type="Proteomes" id="UP000824037"/>
    </source>
</evidence>
<evidence type="ECO:0000256" key="2">
    <source>
        <dbReference type="SAM" id="Phobius"/>
    </source>
</evidence>
<protein>
    <recommendedName>
        <fullName evidence="5">LemA family protein</fullName>
    </recommendedName>
</protein>
<evidence type="ECO:0000313" key="3">
    <source>
        <dbReference type="EMBL" id="HIZ34995.1"/>
    </source>
</evidence>
<keyword evidence="2" id="KW-1133">Transmembrane helix</keyword>